<keyword evidence="1" id="KW-0472">Membrane</keyword>
<keyword evidence="1" id="KW-0812">Transmembrane</keyword>
<reference evidence="2 3" key="1">
    <citation type="journal article" date="2021" name="Elife">
        <title>Chloroplast acquisition without the gene transfer in kleptoplastic sea slugs, Plakobranchus ocellatus.</title>
        <authorList>
            <person name="Maeda T."/>
            <person name="Takahashi S."/>
            <person name="Yoshida T."/>
            <person name="Shimamura S."/>
            <person name="Takaki Y."/>
            <person name="Nagai Y."/>
            <person name="Toyoda A."/>
            <person name="Suzuki Y."/>
            <person name="Arimoto A."/>
            <person name="Ishii H."/>
            <person name="Satoh N."/>
            <person name="Nishiyama T."/>
            <person name="Hasebe M."/>
            <person name="Maruyama T."/>
            <person name="Minagawa J."/>
            <person name="Obokata J."/>
            <person name="Shigenobu S."/>
        </authorList>
    </citation>
    <scope>NUCLEOTIDE SEQUENCE [LARGE SCALE GENOMIC DNA]</scope>
</reference>
<sequence>MSSNLIKPSLYVENVDSTSMVSLDFMAAQDVTSSTLQPAGGSQSELLTGPAALTATTVIYTFVCVLSVLGIVGNIVNILVFMSLSPRTQVASPDSFCDVSTDCRAGPQKGQNTDKLSD</sequence>
<proteinExistence type="predicted"/>
<feature type="transmembrane region" description="Helical" evidence="1">
    <location>
        <begin position="58"/>
        <end position="82"/>
    </location>
</feature>
<dbReference type="AlphaFoldDB" id="A0AAV4CVR3"/>
<accession>A0AAV4CVR3</accession>
<keyword evidence="3" id="KW-1185">Reference proteome</keyword>
<gene>
    <name evidence="2" type="ORF">PoB_006248400</name>
</gene>
<keyword evidence="1" id="KW-1133">Transmembrane helix</keyword>
<dbReference type="Proteomes" id="UP000735302">
    <property type="component" value="Unassembled WGS sequence"/>
</dbReference>
<evidence type="ECO:0000313" key="3">
    <source>
        <dbReference type="Proteomes" id="UP000735302"/>
    </source>
</evidence>
<dbReference type="EMBL" id="BLXT01007037">
    <property type="protein sequence ID" value="GFO35979.1"/>
    <property type="molecule type" value="Genomic_DNA"/>
</dbReference>
<evidence type="ECO:0000256" key="1">
    <source>
        <dbReference type="SAM" id="Phobius"/>
    </source>
</evidence>
<evidence type="ECO:0008006" key="4">
    <source>
        <dbReference type="Google" id="ProtNLM"/>
    </source>
</evidence>
<comment type="caution">
    <text evidence="2">The sequence shown here is derived from an EMBL/GenBank/DDBJ whole genome shotgun (WGS) entry which is preliminary data.</text>
</comment>
<evidence type="ECO:0000313" key="2">
    <source>
        <dbReference type="EMBL" id="GFO35979.1"/>
    </source>
</evidence>
<name>A0AAV4CVR3_9GAST</name>
<protein>
    <recommendedName>
        <fullName evidence="4">G-protein coupled receptors family 1 profile domain-containing protein</fullName>
    </recommendedName>
</protein>
<organism evidence="2 3">
    <name type="scientific">Plakobranchus ocellatus</name>
    <dbReference type="NCBI Taxonomy" id="259542"/>
    <lineage>
        <taxon>Eukaryota</taxon>
        <taxon>Metazoa</taxon>
        <taxon>Spiralia</taxon>
        <taxon>Lophotrochozoa</taxon>
        <taxon>Mollusca</taxon>
        <taxon>Gastropoda</taxon>
        <taxon>Heterobranchia</taxon>
        <taxon>Euthyneura</taxon>
        <taxon>Panpulmonata</taxon>
        <taxon>Sacoglossa</taxon>
        <taxon>Placobranchoidea</taxon>
        <taxon>Plakobranchidae</taxon>
        <taxon>Plakobranchus</taxon>
    </lineage>
</organism>